<protein>
    <submittedName>
        <fullName evidence="1">Uncharacterized protein</fullName>
    </submittedName>
</protein>
<accession>A0A1E7EUP6</accession>
<dbReference type="Proteomes" id="UP000095751">
    <property type="component" value="Unassembled WGS sequence"/>
</dbReference>
<dbReference type="InParanoid" id="A0A1E7EUP6"/>
<sequence>MEGLQKFGKCNQSERDERCDEIERLDSIQKKTTACALKTVMNPFYKALSTKITIPIVGPFCSKTVRITAPYPCGIKECKKCRIFFLLNGISGIMDIIFYPISKATDAILAAIPMPPLKLFPSFPSNFNVLNKLDVIANVLTGPTFPTDLLDFSSVDLALPGLNDSACGKSASELSEVLELAKKGDITPEFVREFYDDCDGFQDLNPSCSSTDELLCGDFNANSIIAEPISLSRYEDLKDASSDDHEKAKKNNFLLIDIVSAWNSR</sequence>
<reference evidence="1 2" key="1">
    <citation type="submission" date="2016-09" db="EMBL/GenBank/DDBJ databases">
        <title>Extensive genetic diversity and differential bi-allelic expression allows diatom success in the polar Southern Ocean.</title>
        <authorList>
            <consortium name="DOE Joint Genome Institute"/>
            <person name="Mock T."/>
            <person name="Otillar R.P."/>
            <person name="Strauss J."/>
            <person name="Dupont C."/>
            <person name="Frickenhaus S."/>
            <person name="Maumus F."/>
            <person name="Mcmullan M."/>
            <person name="Sanges R."/>
            <person name="Schmutz J."/>
            <person name="Toseland A."/>
            <person name="Valas R."/>
            <person name="Veluchamy A."/>
            <person name="Ward B.J."/>
            <person name="Allen A."/>
            <person name="Barry K."/>
            <person name="Falciatore A."/>
            <person name="Ferrante M."/>
            <person name="Fortunato A.E."/>
            <person name="Gloeckner G."/>
            <person name="Gruber A."/>
            <person name="Hipkin R."/>
            <person name="Janech M."/>
            <person name="Kroth P."/>
            <person name="Leese F."/>
            <person name="Lindquist E."/>
            <person name="Lyon B.R."/>
            <person name="Martin J."/>
            <person name="Mayer C."/>
            <person name="Parker M."/>
            <person name="Quesneville H."/>
            <person name="Raymond J."/>
            <person name="Uhlig C."/>
            <person name="Valentin K.U."/>
            <person name="Worden A.Z."/>
            <person name="Armbrust E.V."/>
            <person name="Bowler C."/>
            <person name="Green B."/>
            <person name="Moulton V."/>
            <person name="Van Oosterhout C."/>
            <person name="Grigoriev I."/>
        </authorList>
    </citation>
    <scope>NUCLEOTIDE SEQUENCE [LARGE SCALE GENOMIC DNA]</scope>
    <source>
        <strain evidence="1 2">CCMP1102</strain>
    </source>
</reference>
<gene>
    <name evidence="1" type="ORF">FRACYDRAFT_247995</name>
</gene>
<evidence type="ECO:0000313" key="1">
    <source>
        <dbReference type="EMBL" id="OEU09738.1"/>
    </source>
</evidence>
<dbReference type="EMBL" id="KV784374">
    <property type="protein sequence ID" value="OEU09738.1"/>
    <property type="molecule type" value="Genomic_DNA"/>
</dbReference>
<evidence type="ECO:0000313" key="2">
    <source>
        <dbReference type="Proteomes" id="UP000095751"/>
    </source>
</evidence>
<proteinExistence type="predicted"/>
<organism evidence="1 2">
    <name type="scientific">Fragilariopsis cylindrus CCMP1102</name>
    <dbReference type="NCBI Taxonomy" id="635003"/>
    <lineage>
        <taxon>Eukaryota</taxon>
        <taxon>Sar</taxon>
        <taxon>Stramenopiles</taxon>
        <taxon>Ochrophyta</taxon>
        <taxon>Bacillariophyta</taxon>
        <taxon>Bacillariophyceae</taxon>
        <taxon>Bacillariophycidae</taxon>
        <taxon>Bacillariales</taxon>
        <taxon>Bacillariaceae</taxon>
        <taxon>Fragilariopsis</taxon>
    </lineage>
</organism>
<keyword evidence="2" id="KW-1185">Reference proteome</keyword>
<name>A0A1E7EUP6_9STRA</name>
<dbReference type="AlphaFoldDB" id="A0A1E7EUP6"/>
<dbReference type="KEGG" id="fcy:FRACYDRAFT_247995"/>